<dbReference type="Proteomes" id="UP000050525">
    <property type="component" value="Unassembled WGS sequence"/>
</dbReference>
<organism evidence="2 3">
    <name type="scientific">Alligator mississippiensis</name>
    <name type="common">American alligator</name>
    <dbReference type="NCBI Taxonomy" id="8496"/>
    <lineage>
        <taxon>Eukaryota</taxon>
        <taxon>Metazoa</taxon>
        <taxon>Chordata</taxon>
        <taxon>Craniata</taxon>
        <taxon>Vertebrata</taxon>
        <taxon>Euteleostomi</taxon>
        <taxon>Archelosauria</taxon>
        <taxon>Archosauria</taxon>
        <taxon>Crocodylia</taxon>
        <taxon>Alligatoridae</taxon>
        <taxon>Alligatorinae</taxon>
        <taxon>Alligator</taxon>
    </lineage>
</organism>
<reference evidence="2 3" key="1">
    <citation type="journal article" date="2012" name="Genome Biol.">
        <title>Sequencing three crocodilian genomes to illuminate the evolution of archosaurs and amniotes.</title>
        <authorList>
            <person name="St John J.A."/>
            <person name="Braun E.L."/>
            <person name="Isberg S.R."/>
            <person name="Miles L.G."/>
            <person name="Chong A.Y."/>
            <person name="Gongora J."/>
            <person name="Dalzell P."/>
            <person name="Moran C."/>
            <person name="Bed'hom B."/>
            <person name="Abzhanov A."/>
            <person name="Burgess S.C."/>
            <person name="Cooksey A.M."/>
            <person name="Castoe T.A."/>
            <person name="Crawford N.G."/>
            <person name="Densmore L.D."/>
            <person name="Drew J.C."/>
            <person name="Edwards S.V."/>
            <person name="Faircloth B.C."/>
            <person name="Fujita M.K."/>
            <person name="Greenwold M.J."/>
            <person name="Hoffmann F.G."/>
            <person name="Howard J.M."/>
            <person name="Iguchi T."/>
            <person name="Janes D.E."/>
            <person name="Khan S.Y."/>
            <person name="Kohno S."/>
            <person name="de Koning A.J."/>
            <person name="Lance S.L."/>
            <person name="McCarthy F.M."/>
            <person name="McCormack J.E."/>
            <person name="Merchant M.E."/>
            <person name="Peterson D.G."/>
            <person name="Pollock D.D."/>
            <person name="Pourmand N."/>
            <person name="Raney B.J."/>
            <person name="Roessler K.A."/>
            <person name="Sanford J.R."/>
            <person name="Sawyer R.H."/>
            <person name="Schmidt C.J."/>
            <person name="Triplett E.W."/>
            <person name="Tuberville T.D."/>
            <person name="Venegas-Anaya M."/>
            <person name="Howard J.T."/>
            <person name="Jarvis E.D."/>
            <person name="Guillette L.J.Jr."/>
            <person name="Glenn T.C."/>
            <person name="Green R.E."/>
            <person name="Ray D.A."/>
        </authorList>
    </citation>
    <scope>NUCLEOTIDE SEQUENCE [LARGE SCALE GENOMIC DNA]</scope>
    <source>
        <strain evidence="2">KSC_2009_1</strain>
    </source>
</reference>
<sequence length="174" mass="19166">MEIPRGSREELRVLTYMDDLNILCRVKWSIENMLQHTQVYGAATEAKLSMAKSTFLSLGKLGDLSSLGEARQGAEVLTRGFQPVTDPPTPASSSYCMMRSGPAGCQHLDGRHFPRCLGLESGLFHKLLLKASCIFVLGFSTPKASKRLTNTETHRTTITSGEKAQQMLYGPRDS</sequence>
<name>A0A151MCZ4_ALLMI</name>
<dbReference type="AlphaFoldDB" id="A0A151MCZ4"/>
<evidence type="ECO:0008006" key="4">
    <source>
        <dbReference type="Google" id="ProtNLM"/>
    </source>
</evidence>
<feature type="compositionally biased region" description="Polar residues" evidence="1">
    <location>
        <begin position="148"/>
        <end position="163"/>
    </location>
</feature>
<proteinExistence type="predicted"/>
<accession>A0A151MCZ4</accession>
<dbReference type="EMBL" id="AKHW03006231">
    <property type="protein sequence ID" value="KYO22359.1"/>
    <property type="molecule type" value="Genomic_DNA"/>
</dbReference>
<evidence type="ECO:0000313" key="3">
    <source>
        <dbReference type="Proteomes" id="UP000050525"/>
    </source>
</evidence>
<gene>
    <name evidence="2" type="ORF">Y1Q_0002951</name>
</gene>
<evidence type="ECO:0000256" key="1">
    <source>
        <dbReference type="SAM" id="MobiDB-lite"/>
    </source>
</evidence>
<keyword evidence="3" id="KW-1185">Reference proteome</keyword>
<evidence type="ECO:0000313" key="2">
    <source>
        <dbReference type="EMBL" id="KYO22359.1"/>
    </source>
</evidence>
<comment type="caution">
    <text evidence="2">The sequence shown here is derived from an EMBL/GenBank/DDBJ whole genome shotgun (WGS) entry which is preliminary data.</text>
</comment>
<protein>
    <recommendedName>
        <fullName evidence="4">Reverse transcriptase domain-containing protein</fullName>
    </recommendedName>
</protein>
<feature type="region of interest" description="Disordered" evidence="1">
    <location>
        <begin position="148"/>
        <end position="174"/>
    </location>
</feature>